<dbReference type="Pfam" id="PF05910">
    <property type="entry name" value="DUF868"/>
    <property type="match status" value="1"/>
</dbReference>
<sequence>MLAKMVVERARSARPSVTMKDFPSCFGESGVQVADSSNSTSSPSSIIFPYNKHAQNFVTCVYKCKFRSSQSCLIAVTWTRSLMGGGLGVSIDDSTTHQPLCKVDIKPWLFSKRRGHRTTEVAVVSNSTTTSSSTVDIYWDLSNARFGQGPEPAEGFYLAVAIQRELVLLVGDMKKEACRKLNSEASICSSVLVVRRENIFGKKSYGTKAQFSDRGRTHDVAIECDTGELISDPCLVVRVDDKVVMQVRRLKWKFRGNGTITVDGMPVDVFWDVHNWLFGNSTGNAVFMFHSSMLAADDRKTASSDHHQSPADCTDPCDGGGGLRDSKSQETGADFSVIFYAWKND</sequence>
<protein>
    <recommendedName>
        <fullName evidence="4">DUF868 family protein</fullName>
    </recommendedName>
</protein>
<gene>
    <name evidence="2" type="ORF">SAY87_016345</name>
</gene>
<evidence type="ECO:0000313" key="3">
    <source>
        <dbReference type="Proteomes" id="UP001345219"/>
    </source>
</evidence>
<evidence type="ECO:0000256" key="1">
    <source>
        <dbReference type="SAM" id="MobiDB-lite"/>
    </source>
</evidence>
<keyword evidence="3" id="KW-1185">Reference proteome</keyword>
<dbReference type="EMBL" id="JAXIOK010000001">
    <property type="protein sequence ID" value="KAK4780239.1"/>
    <property type="molecule type" value="Genomic_DNA"/>
</dbReference>
<comment type="caution">
    <text evidence="2">The sequence shown here is derived from an EMBL/GenBank/DDBJ whole genome shotgun (WGS) entry which is preliminary data.</text>
</comment>
<dbReference type="PANTHER" id="PTHR31972:SF4">
    <property type="entry name" value="DUF868 DOMAIN-CONTAINING PROTEIN"/>
    <property type="match status" value="1"/>
</dbReference>
<dbReference type="AlphaFoldDB" id="A0AAN7L9V3"/>
<proteinExistence type="predicted"/>
<dbReference type="PANTHER" id="PTHR31972">
    <property type="entry name" value="EXPRESSED PROTEIN"/>
    <property type="match status" value="1"/>
</dbReference>
<feature type="region of interest" description="Disordered" evidence="1">
    <location>
        <begin position="300"/>
        <end position="329"/>
    </location>
</feature>
<feature type="compositionally biased region" description="Basic and acidic residues" evidence="1">
    <location>
        <begin position="300"/>
        <end position="309"/>
    </location>
</feature>
<dbReference type="Proteomes" id="UP001345219">
    <property type="component" value="Chromosome 13"/>
</dbReference>
<accession>A0AAN7L9V3</accession>
<evidence type="ECO:0000313" key="2">
    <source>
        <dbReference type="EMBL" id="KAK4780239.1"/>
    </source>
</evidence>
<dbReference type="InterPro" id="IPR008586">
    <property type="entry name" value="DUF868_pln"/>
</dbReference>
<evidence type="ECO:0008006" key="4">
    <source>
        <dbReference type="Google" id="ProtNLM"/>
    </source>
</evidence>
<organism evidence="2 3">
    <name type="scientific">Trapa incisa</name>
    <dbReference type="NCBI Taxonomy" id="236973"/>
    <lineage>
        <taxon>Eukaryota</taxon>
        <taxon>Viridiplantae</taxon>
        <taxon>Streptophyta</taxon>
        <taxon>Embryophyta</taxon>
        <taxon>Tracheophyta</taxon>
        <taxon>Spermatophyta</taxon>
        <taxon>Magnoliopsida</taxon>
        <taxon>eudicotyledons</taxon>
        <taxon>Gunneridae</taxon>
        <taxon>Pentapetalae</taxon>
        <taxon>rosids</taxon>
        <taxon>malvids</taxon>
        <taxon>Myrtales</taxon>
        <taxon>Lythraceae</taxon>
        <taxon>Trapa</taxon>
    </lineage>
</organism>
<reference evidence="2 3" key="1">
    <citation type="journal article" date="2023" name="Hortic Res">
        <title>Pangenome of water caltrop reveals structural variations and asymmetric subgenome divergence after allopolyploidization.</title>
        <authorList>
            <person name="Zhang X."/>
            <person name="Chen Y."/>
            <person name="Wang L."/>
            <person name="Yuan Y."/>
            <person name="Fang M."/>
            <person name="Shi L."/>
            <person name="Lu R."/>
            <person name="Comes H.P."/>
            <person name="Ma Y."/>
            <person name="Chen Y."/>
            <person name="Huang G."/>
            <person name="Zhou Y."/>
            <person name="Zheng Z."/>
            <person name="Qiu Y."/>
        </authorList>
    </citation>
    <scope>NUCLEOTIDE SEQUENCE [LARGE SCALE GENOMIC DNA]</scope>
    <source>
        <tissue evidence="2">Roots</tissue>
    </source>
</reference>
<name>A0AAN7L9V3_9MYRT</name>